<dbReference type="PANTHER" id="PTHR43877:SF2">
    <property type="entry name" value="AMINOALKYLPHOSPHONATE N-ACETYLTRANSFERASE-RELATED"/>
    <property type="match status" value="1"/>
</dbReference>
<dbReference type="InterPro" id="IPR000182">
    <property type="entry name" value="GNAT_dom"/>
</dbReference>
<keyword evidence="2" id="KW-0012">Acyltransferase</keyword>
<name>A0ABP6T2K9_9ACTN</name>
<accession>A0ABP6T2K9</accession>
<evidence type="ECO:0000313" key="6">
    <source>
        <dbReference type="Proteomes" id="UP001501676"/>
    </source>
</evidence>
<gene>
    <name evidence="5" type="ORF">GCM10020369_47250</name>
</gene>
<dbReference type="InterPro" id="IPR050832">
    <property type="entry name" value="Bact_Acetyltransf"/>
</dbReference>
<dbReference type="SUPFAM" id="SSF55729">
    <property type="entry name" value="Acyl-CoA N-acyltransferases (Nat)"/>
    <property type="match status" value="1"/>
</dbReference>
<keyword evidence="6" id="KW-1185">Reference proteome</keyword>
<dbReference type="InterPro" id="IPR016181">
    <property type="entry name" value="Acyl_CoA_acyltransferase"/>
</dbReference>
<dbReference type="Pfam" id="PF00583">
    <property type="entry name" value="Acetyltransf_1"/>
    <property type="match status" value="1"/>
</dbReference>
<dbReference type="Proteomes" id="UP001501676">
    <property type="component" value="Unassembled WGS sequence"/>
</dbReference>
<proteinExistence type="predicted"/>
<organism evidence="5 6">
    <name type="scientific">Cryptosporangium minutisporangium</name>
    <dbReference type="NCBI Taxonomy" id="113569"/>
    <lineage>
        <taxon>Bacteria</taxon>
        <taxon>Bacillati</taxon>
        <taxon>Actinomycetota</taxon>
        <taxon>Actinomycetes</taxon>
        <taxon>Cryptosporangiales</taxon>
        <taxon>Cryptosporangiaceae</taxon>
        <taxon>Cryptosporangium</taxon>
    </lineage>
</organism>
<evidence type="ECO:0000313" key="5">
    <source>
        <dbReference type="EMBL" id="GAA3391015.1"/>
    </source>
</evidence>
<sequence>MTGNPSQPSAYPEVEAPQQDSLAATGVELRPTAFDSPEAGTLIAALQQEYLVRYGGYDETPVDPAEFAPPQGWFVVAWIGDTPVGCGGWRAHPLPGGSASAAEIKRMFVAAAARRRGVARTLLAELERTAAAAGYARLILEAGDQQPEAVALYTAAGYREAAPFGLYVEEEGSLYFAKEL</sequence>
<dbReference type="RefSeq" id="WP_345730368.1">
    <property type="nucleotide sequence ID" value="NZ_BAAAYN010000030.1"/>
</dbReference>
<reference evidence="6" key="1">
    <citation type="journal article" date="2019" name="Int. J. Syst. Evol. Microbiol.">
        <title>The Global Catalogue of Microorganisms (GCM) 10K type strain sequencing project: providing services to taxonomists for standard genome sequencing and annotation.</title>
        <authorList>
            <consortium name="The Broad Institute Genomics Platform"/>
            <consortium name="The Broad Institute Genome Sequencing Center for Infectious Disease"/>
            <person name="Wu L."/>
            <person name="Ma J."/>
        </authorList>
    </citation>
    <scope>NUCLEOTIDE SEQUENCE [LARGE SCALE GENOMIC DNA]</scope>
    <source>
        <strain evidence="6">JCM 9458</strain>
    </source>
</reference>
<feature type="domain" description="N-acetyltransferase" evidence="4">
    <location>
        <begin position="27"/>
        <end position="180"/>
    </location>
</feature>
<comment type="caution">
    <text evidence="5">The sequence shown here is derived from an EMBL/GenBank/DDBJ whole genome shotgun (WGS) entry which is preliminary data.</text>
</comment>
<dbReference type="PROSITE" id="PS51186">
    <property type="entry name" value="GNAT"/>
    <property type="match status" value="1"/>
</dbReference>
<feature type="region of interest" description="Disordered" evidence="3">
    <location>
        <begin position="1"/>
        <end position="21"/>
    </location>
</feature>
<evidence type="ECO:0000256" key="1">
    <source>
        <dbReference type="ARBA" id="ARBA00022679"/>
    </source>
</evidence>
<dbReference type="PANTHER" id="PTHR43877">
    <property type="entry name" value="AMINOALKYLPHOSPHONATE N-ACETYLTRANSFERASE-RELATED-RELATED"/>
    <property type="match status" value="1"/>
</dbReference>
<evidence type="ECO:0000256" key="2">
    <source>
        <dbReference type="ARBA" id="ARBA00023315"/>
    </source>
</evidence>
<protein>
    <submittedName>
        <fullName evidence="5">GNAT family N-acetyltransferase</fullName>
    </submittedName>
</protein>
<evidence type="ECO:0000256" key="3">
    <source>
        <dbReference type="SAM" id="MobiDB-lite"/>
    </source>
</evidence>
<keyword evidence="1" id="KW-0808">Transferase</keyword>
<dbReference type="EMBL" id="BAAAYN010000030">
    <property type="protein sequence ID" value="GAA3391015.1"/>
    <property type="molecule type" value="Genomic_DNA"/>
</dbReference>
<evidence type="ECO:0000259" key="4">
    <source>
        <dbReference type="PROSITE" id="PS51186"/>
    </source>
</evidence>
<dbReference type="Gene3D" id="3.40.630.30">
    <property type="match status" value="1"/>
</dbReference>